<evidence type="ECO:0000313" key="2">
    <source>
        <dbReference type="EMBL" id="SUO97564.1"/>
    </source>
</evidence>
<protein>
    <submittedName>
        <fullName evidence="2">Uncharacterized protein conserved in bacteria</fullName>
    </submittedName>
</protein>
<evidence type="ECO:0000256" key="1">
    <source>
        <dbReference type="SAM" id="Phobius"/>
    </source>
</evidence>
<dbReference type="RefSeq" id="WP_072576101.1">
    <property type="nucleotide sequence ID" value="NZ_LWHB01000050.1"/>
</dbReference>
<organism evidence="2 3">
    <name type="scientific">Suttonella ornithocola</name>
    <dbReference type="NCBI Taxonomy" id="279832"/>
    <lineage>
        <taxon>Bacteria</taxon>
        <taxon>Pseudomonadati</taxon>
        <taxon>Pseudomonadota</taxon>
        <taxon>Gammaproteobacteria</taxon>
        <taxon>Cardiobacteriales</taxon>
        <taxon>Cardiobacteriaceae</taxon>
        <taxon>Suttonella</taxon>
    </lineage>
</organism>
<dbReference type="InterPro" id="IPR008620">
    <property type="entry name" value="FixH"/>
</dbReference>
<proteinExistence type="predicted"/>
<keyword evidence="1" id="KW-0812">Transmembrane</keyword>
<accession>A0A380MZC8</accession>
<dbReference type="EMBL" id="UHIC01000001">
    <property type="protein sequence ID" value="SUO97564.1"/>
    <property type="molecule type" value="Genomic_DNA"/>
</dbReference>
<dbReference type="Proteomes" id="UP000254601">
    <property type="component" value="Unassembled WGS sequence"/>
</dbReference>
<dbReference type="OrthoDB" id="5295180at2"/>
<name>A0A380MZC8_9GAMM</name>
<evidence type="ECO:0000313" key="3">
    <source>
        <dbReference type="Proteomes" id="UP000254601"/>
    </source>
</evidence>
<keyword evidence="1" id="KW-1133">Transmembrane helix</keyword>
<reference evidence="2 3" key="1">
    <citation type="submission" date="2018-06" db="EMBL/GenBank/DDBJ databases">
        <authorList>
            <consortium name="Pathogen Informatics"/>
            <person name="Doyle S."/>
        </authorList>
    </citation>
    <scope>NUCLEOTIDE SEQUENCE [LARGE SCALE GENOMIC DNA]</scope>
    <source>
        <strain evidence="2 3">NCTC13337</strain>
    </source>
</reference>
<sequence length="160" mass="18376">MQEKQIPLYKNHIFLLVIILPLLSVVGSFTLLYIALKHNESPVLEGYYKDGLSPQKMKISAQSKQITATINNGVLTLKSTETSEKPLKLKLEHPTLAERDQYIELKAIAPNTYALDTETKRQLKIQRWYLRLYDQDKHWEIKGEAHGTINGTDNPIYLKA</sequence>
<dbReference type="AlphaFoldDB" id="A0A380MZC8"/>
<keyword evidence="3" id="KW-1185">Reference proteome</keyword>
<gene>
    <name evidence="2" type="ORF">NCTC13337_02499</name>
</gene>
<keyword evidence="1" id="KW-0472">Membrane</keyword>
<feature type="transmembrane region" description="Helical" evidence="1">
    <location>
        <begin position="12"/>
        <end position="36"/>
    </location>
</feature>
<dbReference type="Pfam" id="PF05751">
    <property type="entry name" value="FixH"/>
    <property type="match status" value="1"/>
</dbReference>